<proteinExistence type="predicted"/>
<feature type="region of interest" description="Disordered" evidence="1">
    <location>
        <begin position="129"/>
        <end position="155"/>
    </location>
</feature>
<keyword evidence="3" id="KW-1185">Reference proteome</keyword>
<dbReference type="EMBL" id="JACHDS010000001">
    <property type="protein sequence ID" value="MBB6174572.1"/>
    <property type="molecule type" value="Genomic_DNA"/>
</dbReference>
<feature type="region of interest" description="Disordered" evidence="1">
    <location>
        <begin position="50"/>
        <end position="110"/>
    </location>
</feature>
<comment type="caution">
    <text evidence="2">The sequence shown here is derived from an EMBL/GenBank/DDBJ whole genome shotgun (WGS) entry which is preliminary data.</text>
</comment>
<feature type="region of interest" description="Disordered" evidence="1">
    <location>
        <begin position="170"/>
        <end position="237"/>
    </location>
</feature>
<feature type="region of interest" description="Disordered" evidence="1">
    <location>
        <begin position="268"/>
        <end position="301"/>
    </location>
</feature>
<dbReference type="RefSeq" id="WP_184078679.1">
    <property type="nucleotide sequence ID" value="NZ_JACHDS010000001.1"/>
</dbReference>
<gene>
    <name evidence="2" type="ORF">HNR23_004632</name>
</gene>
<evidence type="ECO:0000313" key="3">
    <source>
        <dbReference type="Proteomes" id="UP000546642"/>
    </source>
</evidence>
<accession>A0A7X0D7F1</accession>
<dbReference type="Proteomes" id="UP000546642">
    <property type="component" value="Unassembled WGS sequence"/>
</dbReference>
<sequence length="345" mass="34179">MDRTGRASRVAAAVRAQTASPVRRLLVTAGFLVGAWLLGAAPAGAEAAPEQPAAAPAAEHVPAAASAEKKAAAQGAQRTAEAEERGKGKPQERVAQRAGTEARGAAGDAARSVTAAVHAVGERAVQQVPVAAHRPQAPEGRAQGNGHGHGRPGADVQGVVEQVGRVGLGAAEKGRSALPSLPGTDGGSEEHAEERPAGSGHDGHDGHDGRDAAGPEPRAAKAEDGDTPAAEAADDVADRSATVRPFPFPASAVTHGAWQAADSAAGAGTAAAADASRDGDDAPHGSPHIVGPAPQAQSPTAMTTVAGYLPAMSDTTPVAGLLQADRHALTAVPQDPAEELTVSPD</sequence>
<feature type="compositionally biased region" description="Basic and acidic residues" evidence="1">
    <location>
        <begin position="188"/>
        <end position="224"/>
    </location>
</feature>
<evidence type="ECO:0000313" key="2">
    <source>
        <dbReference type="EMBL" id="MBB6174572.1"/>
    </source>
</evidence>
<name>A0A7X0D7F1_9ACTN</name>
<organism evidence="2 3">
    <name type="scientific">Nocardiopsis mwathae</name>
    <dbReference type="NCBI Taxonomy" id="1472723"/>
    <lineage>
        <taxon>Bacteria</taxon>
        <taxon>Bacillati</taxon>
        <taxon>Actinomycetota</taxon>
        <taxon>Actinomycetes</taxon>
        <taxon>Streptosporangiales</taxon>
        <taxon>Nocardiopsidaceae</taxon>
        <taxon>Nocardiopsis</taxon>
    </lineage>
</organism>
<evidence type="ECO:0000256" key="1">
    <source>
        <dbReference type="SAM" id="MobiDB-lite"/>
    </source>
</evidence>
<protein>
    <submittedName>
        <fullName evidence="2">Uncharacterized protein</fullName>
    </submittedName>
</protein>
<feature type="compositionally biased region" description="Basic and acidic residues" evidence="1">
    <location>
        <begin position="80"/>
        <end position="95"/>
    </location>
</feature>
<reference evidence="2 3" key="1">
    <citation type="submission" date="2020-08" db="EMBL/GenBank/DDBJ databases">
        <title>Sequencing the genomes of 1000 actinobacteria strains.</title>
        <authorList>
            <person name="Klenk H.-P."/>
        </authorList>
    </citation>
    <scope>NUCLEOTIDE SEQUENCE [LARGE SCALE GENOMIC DNA]</scope>
    <source>
        <strain evidence="2 3">DSM 46659</strain>
    </source>
</reference>
<dbReference type="AlphaFoldDB" id="A0A7X0D7F1"/>
<feature type="compositionally biased region" description="Low complexity" evidence="1">
    <location>
        <begin position="50"/>
        <end position="79"/>
    </location>
</feature>